<feature type="domain" description="Cytochrome b561 bacterial/Ni-hydrogenase" evidence="13">
    <location>
        <begin position="8"/>
        <end position="192"/>
    </location>
</feature>
<dbReference type="PRINTS" id="PR00161">
    <property type="entry name" value="NIHGNASECYTB"/>
</dbReference>
<keyword evidence="11 12" id="KW-0472">Membrane</keyword>
<feature type="transmembrane region" description="Helical" evidence="12">
    <location>
        <begin position="116"/>
        <end position="140"/>
    </location>
</feature>
<organism evidence="14 15">
    <name type="scientific">Neiella litorisoli</name>
    <dbReference type="NCBI Taxonomy" id="2771431"/>
    <lineage>
        <taxon>Bacteria</taxon>
        <taxon>Pseudomonadati</taxon>
        <taxon>Pseudomonadota</taxon>
        <taxon>Gammaproteobacteria</taxon>
        <taxon>Alteromonadales</taxon>
        <taxon>Echinimonadaceae</taxon>
        <taxon>Neiella</taxon>
    </lineage>
</organism>
<keyword evidence="7" id="KW-0479">Metal-binding</keyword>
<gene>
    <name evidence="14" type="ORF">IC617_12760</name>
</gene>
<dbReference type="EMBL" id="JACXAF010000016">
    <property type="protein sequence ID" value="MBD1390306.1"/>
    <property type="molecule type" value="Genomic_DNA"/>
</dbReference>
<comment type="caution">
    <text evidence="14">The sequence shown here is derived from an EMBL/GenBank/DDBJ whole genome shotgun (WGS) entry which is preliminary data.</text>
</comment>
<dbReference type="GO" id="GO:0009055">
    <property type="term" value="F:electron transfer activity"/>
    <property type="evidence" value="ECO:0007669"/>
    <property type="project" value="InterPro"/>
</dbReference>
<feature type="transmembrane region" description="Helical" evidence="12">
    <location>
        <begin position="21"/>
        <end position="42"/>
    </location>
</feature>
<dbReference type="GO" id="GO:0020037">
    <property type="term" value="F:heme binding"/>
    <property type="evidence" value="ECO:0007669"/>
    <property type="project" value="TreeGrafter"/>
</dbReference>
<keyword evidence="9 12" id="KW-1133">Transmembrane helix</keyword>
<evidence type="ECO:0000256" key="5">
    <source>
        <dbReference type="ARBA" id="ARBA00022617"/>
    </source>
</evidence>
<dbReference type="GO" id="GO:0005886">
    <property type="term" value="C:plasma membrane"/>
    <property type="evidence" value="ECO:0007669"/>
    <property type="project" value="UniProtKB-SubCell"/>
</dbReference>
<feature type="transmembrane region" description="Helical" evidence="12">
    <location>
        <begin position="48"/>
        <end position="68"/>
    </location>
</feature>
<evidence type="ECO:0000256" key="4">
    <source>
        <dbReference type="ARBA" id="ARBA00022475"/>
    </source>
</evidence>
<evidence type="ECO:0000256" key="11">
    <source>
        <dbReference type="ARBA" id="ARBA00023136"/>
    </source>
</evidence>
<sequence>MATTITIFKRFERLWHWLQALLILLLLATGLELHGLFSLFGFNTAVQLHDWAGFIWLALLVLVFSWIATTGEWRQYKPSFDGVPATLKYYAYGVFKGQPHPHHMTVANKFNPLQRLGYIAILFVMLPVQIFTGLMFFFFPELRAAGWLQQIDWIAIIHTLNAYALLSFLVIHLYMITFGATLGAHLKAMVTGKEQIDSK</sequence>
<name>A0A8J6QRL9_9GAMM</name>
<evidence type="ECO:0000256" key="1">
    <source>
        <dbReference type="ARBA" id="ARBA00004651"/>
    </source>
</evidence>
<evidence type="ECO:0000313" key="14">
    <source>
        <dbReference type="EMBL" id="MBD1390306.1"/>
    </source>
</evidence>
<reference evidence="14" key="1">
    <citation type="submission" date="2020-09" db="EMBL/GenBank/DDBJ databases">
        <title>A novel bacterium of genus Neiella, isolated from South China Sea.</title>
        <authorList>
            <person name="Huang H."/>
            <person name="Mo K."/>
            <person name="Hu Y."/>
        </authorList>
    </citation>
    <scope>NUCLEOTIDE SEQUENCE</scope>
    <source>
        <strain evidence="14">HB171785</strain>
    </source>
</reference>
<dbReference type="PANTHER" id="PTHR30485:SF0">
    <property type="entry name" value="NI_FE-HYDROGENASE 1 B-TYPE CYTOCHROME SUBUNIT-RELATED"/>
    <property type="match status" value="1"/>
</dbReference>
<dbReference type="Proteomes" id="UP000638014">
    <property type="component" value="Unassembled WGS sequence"/>
</dbReference>
<evidence type="ECO:0000256" key="9">
    <source>
        <dbReference type="ARBA" id="ARBA00022989"/>
    </source>
</evidence>
<keyword evidence="3" id="KW-0813">Transport</keyword>
<evidence type="ECO:0000256" key="3">
    <source>
        <dbReference type="ARBA" id="ARBA00022448"/>
    </source>
</evidence>
<keyword evidence="4" id="KW-1003">Cell membrane</keyword>
<evidence type="ECO:0000256" key="2">
    <source>
        <dbReference type="ARBA" id="ARBA00008622"/>
    </source>
</evidence>
<keyword evidence="5" id="KW-0349">Heme</keyword>
<dbReference type="SUPFAM" id="SSF81342">
    <property type="entry name" value="Transmembrane di-heme cytochromes"/>
    <property type="match status" value="1"/>
</dbReference>
<keyword evidence="10" id="KW-0408">Iron</keyword>
<dbReference type="Gene3D" id="1.20.950.20">
    <property type="entry name" value="Transmembrane di-heme cytochromes, Chain C"/>
    <property type="match status" value="1"/>
</dbReference>
<evidence type="ECO:0000256" key="7">
    <source>
        <dbReference type="ARBA" id="ARBA00022723"/>
    </source>
</evidence>
<protein>
    <submittedName>
        <fullName evidence="14">Cytochrome b/b6 domain-containing protein</fullName>
    </submittedName>
</protein>
<evidence type="ECO:0000256" key="10">
    <source>
        <dbReference type="ARBA" id="ARBA00023004"/>
    </source>
</evidence>
<proteinExistence type="inferred from homology"/>
<evidence type="ECO:0000259" key="13">
    <source>
        <dbReference type="Pfam" id="PF01292"/>
    </source>
</evidence>
<evidence type="ECO:0000256" key="6">
    <source>
        <dbReference type="ARBA" id="ARBA00022692"/>
    </source>
</evidence>
<accession>A0A8J6QRL9</accession>
<evidence type="ECO:0000256" key="8">
    <source>
        <dbReference type="ARBA" id="ARBA00022982"/>
    </source>
</evidence>
<evidence type="ECO:0000256" key="12">
    <source>
        <dbReference type="SAM" id="Phobius"/>
    </source>
</evidence>
<evidence type="ECO:0000313" key="15">
    <source>
        <dbReference type="Proteomes" id="UP000638014"/>
    </source>
</evidence>
<comment type="subcellular location">
    <subcellularLocation>
        <location evidence="1">Cell membrane</location>
        <topology evidence="1">Multi-pass membrane protein</topology>
    </subcellularLocation>
</comment>
<keyword evidence="6 12" id="KW-0812">Transmembrane</keyword>
<keyword evidence="15" id="KW-1185">Reference proteome</keyword>
<dbReference type="InterPro" id="IPR051542">
    <property type="entry name" value="Hydrogenase_cytochrome"/>
</dbReference>
<keyword evidence="8" id="KW-0249">Electron transport</keyword>
<dbReference type="GO" id="GO:0022904">
    <property type="term" value="P:respiratory electron transport chain"/>
    <property type="evidence" value="ECO:0007669"/>
    <property type="project" value="InterPro"/>
</dbReference>
<dbReference type="InterPro" id="IPR011577">
    <property type="entry name" value="Cyt_b561_bac/Ni-Hgenase"/>
</dbReference>
<comment type="similarity">
    <text evidence="2">Belongs to the HupC/HyaC/HydC family.</text>
</comment>
<dbReference type="AlphaFoldDB" id="A0A8J6QRL9"/>
<feature type="transmembrane region" description="Helical" evidence="12">
    <location>
        <begin position="160"/>
        <end position="184"/>
    </location>
</feature>
<dbReference type="InterPro" id="IPR000516">
    <property type="entry name" value="Ni-dep_Hydgase_cyt-B"/>
</dbReference>
<dbReference type="GO" id="GO:0005506">
    <property type="term" value="F:iron ion binding"/>
    <property type="evidence" value="ECO:0007669"/>
    <property type="project" value="InterPro"/>
</dbReference>
<dbReference type="PANTHER" id="PTHR30485">
    <property type="entry name" value="NI/FE-HYDROGENASE 1 B-TYPE CYTOCHROME SUBUNIT"/>
    <property type="match status" value="1"/>
</dbReference>
<dbReference type="RefSeq" id="WP_191145378.1">
    <property type="nucleotide sequence ID" value="NZ_JACXAF010000016.1"/>
</dbReference>
<dbReference type="InterPro" id="IPR016174">
    <property type="entry name" value="Di-haem_cyt_TM"/>
</dbReference>
<dbReference type="Pfam" id="PF01292">
    <property type="entry name" value="Ni_hydr_CYTB"/>
    <property type="match status" value="1"/>
</dbReference>